<dbReference type="InterPro" id="IPR016187">
    <property type="entry name" value="CTDL_fold"/>
</dbReference>
<gene>
    <name evidence="9" type="ORF">NHX12_010215</name>
</gene>
<dbReference type="SUPFAM" id="SSF56436">
    <property type="entry name" value="C-type lectin-like"/>
    <property type="match status" value="1"/>
</dbReference>
<evidence type="ECO:0000256" key="1">
    <source>
        <dbReference type="ARBA" id="ARBA00004479"/>
    </source>
</evidence>
<comment type="subcellular location">
    <subcellularLocation>
        <location evidence="1">Membrane</location>
        <topology evidence="1">Single-pass type I membrane protein</topology>
    </subcellularLocation>
</comment>
<dbReference type="PANTHER" id="PTHR14789">
    <property type="entry name" value="CHONDROLECTIN VARIANT CHODLFDELTAE"/>
    <property type="match status" value="1"/>
</dbReference>
<name>A0A9Q0DLT5_9TELE</name>
<dbReference type="PANTHER" id="PTHR14789:SF4">
    <property type="entry name" value="ENDOSIALIN"/>
    <property type="match status" value="1"/>
</dbReference>
<evidence type="ECO:0000256" key="2">
    <source>
        <dbReference type="ARBA" id="ARBA00022692"/>
    </source>
</evidence>
<reference evidence="9" key="1">
    <citation type="submission" date="2022-07" db="EMBL/GenBank/DDBJ databases">
        <title>Chromosome-level genome of Muraenolepis orangiensis.</title>
        <authorList>
            <person name="Kim J."/>
        </authorList>
    </citation>
    <scope>NUCLEOTIDE SEQUENCE</scope>
    <source>
        <strain evidence="9">KU_S4_2022</strain>
        <tissue evidence="9">Muscle</tissue>
    </source>
</reference>
<keyword evidence="5" id="KW-1133">Transmembrane helix</keyword>
<keyword evidence="6" id="KW-0472">Membrane</keyword>
<dbReference type="GO" id="GO:0031012">
    <property type="term" value="C:extracellular matrix"/>
    <property type="evidence" value="ECO:0007669"/>
    <property type="project" value="TreeGrafter"/>
</dbReference>
<dbReference type="GO" id="GO:0050840">
    <property type="term" value="F:extracellular matrix binding"/>
    <property type="evidence" value="ECO:0007669"/>
    <property type="project" value="TreeGrafter"/>
</dbReference>
<comment type="caution">
    <text evidence="9">The sequence shown here is derived from an EMBL/GenBank/DDBJ whole genome shotgun (WGS) entry which is preliminary data.</text>
</comment>
<feature type="domain" description="C-type lectin" evidence="8">
    <location>
        <begin position="39"/>
        <end position="134"/>
    </location>
</feature>
<evidence type="ECO:0000259" key="8">
    <source>
        <dbReference type="PROSITE" id="PS50041"/>
    </source>
</evidence>
<dbReference type="Gene3D" id="3.10.100.10">
    <property type="entry name" value="Mannose-Binding Protein A, subunit A"/>
    <property type="match status" value="1"/>
</dbReference>
<dbReference type="OrthoDB" id="10045365at2759"/>
<dbReference type="GO" id="GO:0016477">
    <property type="term" value="P:cell migration"/>
    <property type="evidence" value="ECO:0007669"/>
    <property type="project" value="TreeGrafter"/>
</dbReference>
<dbReference type="GO" id="GO:0009897">
    <property type="term" value="C:external side of plasma membrane"/>
    <property type="evidence" value="ECO:0007669"/>
    <property type="project" value="TreeGrafter"/>
</dbReference>
<evidence type="ECO:0000313" key="10">
    <source>
        <dbReference type="Proteomes" id="UP001148018"/>
    </source>
</evidence>
<evidence type="ECO:0000256" key="6">
    <source>
        <dbReference type="ARBA" id="ARBA00023136"/>
    </source>
</evidence>
<dbReference type="EMBL" id="JANIIK010000115">
    <property type="protein sequence ID" value="KAJ3589370.1"/>
    <property type="molecule type" value="Genomic_DNA"/>
</dbReference>
<dbReference type="InterPro" id="IPR001304">
    <property type="entry name" value="C-type_lectin-like"/>
</dbReference>
<proteinExistence type="predicted"/>
<feature type="signal peptide" evidence="7">
    <location>
        <begin position="1"/>
        <end position="21"/>
    </location>
</feature>
<dbReference type="GO" id="GO:0030246">
    <property type="term" value="F:carbohydrate binding"/>
    <property type="evidence" value="ECO:0007669"/>
    <property type="project" value="UniProtKB-KW"/>
</dbReference>
<dbReference type="InterPro" id="IPR051505">
    <property type="entry name" value="C-type_lectin_domain"/>
</dbReference>
<organism evidence="9 10">
    <name type="scientific">Muraenolepis orangiensis</name>
    <name type="common">Patagonian moray cod</name>
    <dbReference type="NCBI Taxonomy" id="630683"/>
    <lineage>
        <taxon>Eukaryota</taxon>
        <taxon>Metazoa</taxon>
        <taxon>Chordata</taxon>
        <taxon>Craniata</taxon>
        <taxon>Vertebrata</taxon>
        <taxon>Euteleostomi</taxon>
        <taxon>Actinopterygii</taxon>
        <taxon>Neopterygii</taxon>
        <taxon>Teleostei</taxon>
        <taxon>Neoteleostei</taxon>
        <taxon>Acanthomorphata</taxon>
        <taxon>Zeiogadaria</taxon>
        <taxon>Gadariae</taxon>
        <taxon>Gadiformes</taxon>
        <taxon>Muraenolepidoidei</taxon>
        <taxon>Muraenolepididae</taxon>
        <taxon>Muraenolepis</taxon>
    </lineage>
</organism>
<dbReference type="PROSITE" id="PS50041">
    <property type="entry name" value="C_TYPE_LECTIN_2"/>
    <property type="match status" value="1"/>
</dbReference>
<keyword evidence="2" id="KW-0812">Transmembrane</keyword>
<dbReference type="InterPro" id="IPR016186">
    <property type="entry name" value="C-type_lectin-like/link_sf"/>
</dbReference>
<accession>A0A9Q0DLT5</accession>
<dbReference type="AlphaFoldDB" id="A0A9Q0DLT5"/>
<keyword evidence="4" id="KW-0430">Lectin</keyword>
<evidence type="ECO:0000256" key="5">
    <source>
        <dbReference type="ARBA" id="ARBA00022989"/>
    </source>
</evidence>
<evidence type="ECO:0000256" key="3">
    <source>
        <dbReference type="ARBA" id="ARBA00022729"/>
    </source>
</evidence>
<evidence type="ECO:0000313" key="9">
    <source>
        <dbReference type="EMBL" id="KAJ3589370.1"/>
    </source>
</evidence>
<protein>
    <recommendedName>
        <fullName evidence="8">C-type lectin domain-containing protein</fullName>
    </recommendedName>
</protein>
<dbReference type="GO" id="GO:1990430">
    <property type="term" value="F:extracellular matrix protein binding"/>
    <property type="evidence" value="ECO:0007669"/>
    <property type="project" value="TreeGrafter"/>
</dbReference>
<feature type="chain" id="PRO_5040367524" description="C-type lectin domain-containing protein" evidence="7">
    <location>
        <begin position="22"/>
        <end position="146"/>
    </location>
</feature>
<evidence type="ECO:0000256" key="4">
    <source>
        <dbReference type="ARBA" id="ARBA00022734"/>
    </source>
</evidence>
<sequence length="146" mass="15699">MMHLPWVFLVLCGCAAPAARGQAPDEDPRPGERDALCHAEHGCYAVFVQRRTFREAGRGCRQHGGTLATMHSERAAAAVHRLLASMEPAAGGGGGAQLRLWIGLHRAPKLCSKKAQSLRGFVWVTGTLLFLFSNDPLPLASTSVLE</sequence>
<evidence type="ECO:0000256" key="7">
    <source>
        <dbReference type="SAM" id="SignalP"/>
    </source>
</evidence>
<keyword evidence="3 7" id="KW-0732">Signal</keyword>
<dbReference type="Proteomes" id="UP001148018">
    <property type="component" value="Unassembled WGS sequence"/>
</dbReference>
<keyword evidence="10" id="KW-1185">Reference proteome</keyword>